<dbReference type="GO" id="GO:0005524">
    <property type="term" value="F:ATP binding"/>
    <property type="evidence" value="ECO:0007669"/>
    <property type="project" value="UniProtKB-UniRule"/>
</dbReference>
<accession>A0AAU9J226</accession>
<evidence type="ECO:0000256" key="6">
    <source>
        <dbReference type="ARBA" id="ARBA00022840"/>
    </source>
</evidence>
<keyword evidence="6 8" id="KW-0067">ATP-binding</keyword>
<proteinExistence type="predicted"/>
<sequence>MVEYIRPNSSKIKRSDLSAEPILRQQLIISANKLKSNTRLTSPIALVKKSISSSRSPKLANNRSKNFFNPPQPNVKIDSQKFAKALQVSLKNTSSRKPSPIRIEKNQSRPTNPFVVKPSHRRVKSDIPTLTEKLLASPYIVKGRLANFQASNPNQKHYKIQEPSVIICPSQEQTLKKTHKRNLSEEDSDLHRQVSLNRSIGATFEKHETPRRENDENERQNLILAIISGFRKTGLPPKTGTDFYDLIKQLGKGSFGKVYLALNRLTGLKVAIKAIHKGNIKDERIRQKVFQEVFVMNRIHHVNVTRLLEIFESENHIMMVLEYSDGGDLLQLIKAKGKLNENEAKFLFWQVVLAVKACHDKNVIHRDIKLDNILLSNNFSVAKLCDFGVSRVAKRDQIIDEQCGTPAYLAPEIIVDRGYQPFYVDLWSMGVLLYAMICGTVPFKAKTLVDLHKLILKCKYSMPDGLSAGVQDLIKRLLNPIPHLRISLDDIMSHPWFDDCGIKNDEASTKANTEMADSEDVAIDKKILNKLFLYGFPQDYVLRSLKVHDINHATCCYQLLEMDEKNI</sequence>
<dbReference type="InterPro" id="IPR017441">
    <property type="entry name" value="Protein_kinase_ATP_BS"/>
</dbReference>
<keyword evidence="14" id="KW-1185">Reference proteome</keyword>
<gene>
    <name evidence="13" type="ORF">BSTOLATCC_MIC26206</name>
</gene>
<evidence type="ECO:0000256" key="8">
    <source>
        <dbReference type="PIRSR" id="PIRSR630616-2"/>
    </source>
</evidence>
<feature type="active site" description="Proton acceptor" evidence="7">
    <location>
        <position position="367"/>
    </location>
</feature>
<evidence type="ECO:0000256" key="5">
    <source>
        <dbReference type="ARBA" id="ARBA00022777"/>
    </source>
</evidence>
<dbReference type="Pfam" id="PF00069">
    <property type="entry name" value="Pkinase"/>
    <property type="match status" value="1"/>
</dbReference>
<dbReference type="PROSITE" id="PS50011">
    <property type="entry name" value="PROTEIN_KINASE_DOM"/>
    <property type="match status" value="1"/>
</dbReference>
<protein>
    <recommendedName>
        <fullName evidence="12">Protein kinase domain-containing protein</fullName>
    </recommendedName>
</protein>
<evidence type="ECO:0000313" key="13">
    <source>
        <dbReference type="EMBL" id="CAG9320286.1"/>
    </source>
</evidence>
<evidence type="ECO:0000313" key="14">
    <source>
        <dbReference type="Proteomes" id="UP001162131"/>
    </source>
</evidence>
<evidence type="ECO:0000256" key="4">
    <source>
        <dbReference type="ARBA" id="ARBA00022741"/>
    </source>
</evidence>
<evidence type="ECO:0000256" key="2">
    <source>
        <dbReference type="ARBA" id="ARBA00022527"/>
    </source>
</evidence>
<reference evidence="13" key="1">
    <citation type="submission" date="2021-09" db="EMBL/GenBank/DDBJ databases">
        <authorList>
            <consortium name="AG Swart"/>
            <person name="Singh M."/>
            <person name="Singh A."/>
            <person name="Seah K."/>
            <person name="Emmerich C."/>
        </authorList>
    </citation>
    <scope>NUCLEOTIDE SEQUENCE</scope>
    <source>
        <strain evidence="13">ATCC30299</strain>
    </source>
</reference>
<dbReference type="SUPFAM" id="SSF56112">
    <property type="entry name" value="Protein kinase-like (PK-like)"/>
    <property type="match status" value="1"/>
</dbReference>
<dbReference type="PROSITE" id="PS00107">
    <property type="entry name" value="PROTEIN_KINASE_ATP"/>
    <property type="match status" value="1"/>
</dbReference>
<evidence type="ECO:0000256" key="9">
    <source>
        <dbReference type="PIRSR" id="PIRSR630616-3"/>
    </source>
</evidence>
<dbReference type="PANTHER" id="PTHR24350">
    <property type="entry name" value="SERINE/THREONINE-PROTEIN KINASE IAL-RELATED"/>
    <property type="match status" value="1"/>
</dbReference>
<comment type="caution">
    <text evidence="13">The sequence shown here is derived from an EMBL/GenBank/DDBJ whole genome shotgun (WGS) entry which is preliminary data.</text>
</comment>
<keyword evidence="4 8" id="KW-0547">Nucleotide-binding</keyword>
<dbReference type="InterPro" id="IPR011009">
    <property type="entry name" value="Kinase-like_dom_sf"/>
</dbReference>
<dbReference type="PROSITE" id="PS00108">
    <property type="entry name" value="PROTEIN_KINASE_ST"/>
    <property type="match status" value="1"/>
</dbReference>
<dbReference type="Proteomes" id="UP001162131">
    <property type="component" value="Unassembled WGS sequence"/>
</dbReference>
<evidence type="ECO:0000259" key="12">
    <source>
        <dbReference type="PROSITE" id="PS50011"/>
    </source>
</evidence>
<feature type="region of interest" description="Disordered" evidence="11">
    <location>
        <begin position="89"/>
        <end position="120"/>
    </location>
</feature>
<feature type="region of interest" description="Disordered" evidence="11">
    <location>
        <begin position="51"/>
        <end position="74"/>
    </location>
</feature>
<feature type="cross-link" description="Glycyl lysine isopeptide (Lys-Gly) (interchain with G-Cter in SUMO2)" evidence="9">
    <location>
        <position position="369"/>
    </location>
</feature>
<dbReference type="InterPro" id="IPR030616">
    <property type="entry name" value="Aur-like"/>
</dbReference>
<dbReference type="FunFam" id="1.10.510.10:FF:000571">
    <property type="entry name" value="Maternal embryonic leucine zipper kinase"/>
    <property type="match status" value="1"/>
</dbReference>
<dbReference type="EMBL" id="CAJZBQ010000025">
    <property type="protein sequence ID" value="CAG9320286.1"/>
    <property type="molecule type" value="Genomic_DNA"/>
</dbReference>
<dbReference type="InterPro" id="IPR008271">
    <property type="entry name" value="Ser/Thr_kinase_AS"/>
</dbReference>
<evidence type="ECO:0000256" key="7">
    <source>
        <dbReference type="PIRSR" id="PIRSR630616-1"/>
    </source>
</evidence>
<organism evidence="13 14">
    <name type="scientific">Blepharisma stoltei</name>
    <dbReference type="NCBI Taxonomy" id="1481888"/>
    <lineage>
        <taxon>Eukaryota</taxon>
        <taxon>Sar</taxon>
        <taxon>Alveolata</taxon>
        <taxon>Ciliophora</taxon>
        <taxon>Postciliodesmatophora</taxon>
        <taxon>Heterotrichea</taxon>
        <taxon>Heterotrichida</taxon>
        <taxon>Blepharismidae</taxon>
        <taxon>Blepharisma</taxon>
    </lineage>
</organism>
<keyword evidence="2" id="KW-0723">Serine/threonine-protein kinase</keyword>
<dbReference type="InterPro" id="IPR000719">
    <property type="entry name" value="Prot_kinase_dom"/>
</dbReference>
<keyword evidence="3" id="KW-0808">Transferase</keyword>
<dbReference type="AlphaFoldDB" id="A0AAU9J226"/>
<evidence type="ECO:0000256" key="11">
    <source>
        <dbReference type="SAM" id="MobiDB-lite"/>
    </source>
</evidence>
<name>A0AAU9J226_9CILI</name>
<feature type="compositionally biased region" description="Polar residues" evidence="11">
    <location>
        <begin position="51"/>
        <end position="69"/>
    </location>
</feature>
<dbReference type="FunFam" id="3.30.200.20:FF:000042">
    <property type="entry name" value="Aurora kinase A"/>
    <property type="match status" value="1"/>
</dbReference>
<feature type="domain" description="Protein kinase" evidence="12">
    <location>
        <begin position="244"/>
        <end position="497"/>
    </location>
</feature>
<dbReference type="SMART" id="SM00220">
    <property type="entry name" value="S_TKc"/>
    <property type="match status" value="1"/>
</dbReference>
<dbReference type="Gene3D" id="1.10.510.10">
    <property type="entry name" value="Transferase(Phosphotransferase) domain 1"/>
    <property type="match status" value="1"/>
</dbReference>
<evidence type="ECO:0000256" key="1">
    <source>
        <dbReference type="ARBA" id="ARBA00011245"/>
    </source>
</evidence>
<dbReference type="CDD" id="cd14003">
    <property type="entry name" value="STKc_AMPK-like"/>
    <property type="match status" value="1"/>
</dbReference>
<feature type="binding site" evidence="8 10">
    <location>
        <position position="273"/>
    </location>
    <ligand>
        <name>ATP</name>
        <dbReference type="ChEBI" id="CHEBI:30616"/>
    </ligand>
</feature>
<dbReference type="GO" id="GO:0004674">
    <property type="term" value="F:protein serine/threonine kinase activity"/>
    <property type="evidence" value="ECO:0007669"/>
    <property type="project" value="UniProtKB-KW"/>
</dbReference>
<keyword evidence="5" id="KW-0418">Kinase</keyword>
<evidence type="ECO:0000256" key="10">
    <source>
        <dbReference type="PROSITE-ProRule" id="PRU10141"/>
    </source>
</evidence>
<feature type="binding site" evidence="8">
    <location>
        <position position="386"/>
    </location>
    <ligand>
        <name>ATP</name>
        <dbReference type="ChEBI" id="CHEBI:30616"/>
    </ligand>
</feature>
<comment type="subunit">
    <text evidence="1">Monomer.</text>
</comment>
<evidence type="ECO:0000256" key="3">
    <source>
        <dbReference type="ARBA" id="ARBA00022679"/>
    </source>
</evidence>